<dbReference type="AlphaFoldDB" id="A0A846Z9J1"/>
<accession>A0A846Z9J1</accession>
<keyword evidence="5 6" id="KW-0472">Membrane</keyword>
<evidence type="ECO:0000256" key="4">
    <source>
        <dbReference type="ARBA" id="ARBA00022989"/>
    </source>
</evidence>
<feature type="transmembrane region" description="Helical" evidence="6">
    <location>
        <begin position="6"/>
        <end position="26"/>
    </location>
</feature>
<proteinExistence type="predicted"/>
<comment type="subcellular location">
    <subcellularLocation>
        <location evidence="1">Cell membrane</location>
        <topology evidence="1">Multi-pass membrane protein</topology>
    </subcellularLocation>
</comment>
<dbReference type="PANTHER" id="PTHR38601">
    <property type="entry name" value="HYDROGENASE-4 COMPONENT E"/>
    <property type="match status" value="1"/>
</dbReference>
<dbReference type="EMBL" id="JAAXPI010000040">
    <property type="protein sequence ID" value="NKZ06706.1"/>
    <property type="molecule type" value="Genomic_DNA"/>
</dbReference>
<evidence type="ECO:0000256" key="6">
    <source>
        <dbReference type="SAM" id="Phobius"/>
    </source>
</evidence>
<feature type="transmembrane region" description="Helical" evidence="6">
    <location>
        <begin position="127"/>
        <end position="145"/>
    </location>
</feature>
<gene>
    <name evidence="7" type="ORF">HGB48_23625</name>
</gene>
<dbReference type="RefSeq" id="WP_067634702.1">
    <property type="nucleotide sequence ID" value="NZ_JAAXPI010000040.1"/>
</dbReference>
<dbReference type="PANTHER" id="PTHR38601:SF1">
    <property type="entry name" value="HYDROGENASE-4 COMPONENT E"/>
    <property type="match status" value="1"/>
</dbReference>
<feature type="transmembrane region" description="Helical" evidence="6">
    <location>
        <begin position="33"/>
        <end position="54"/>
    </location>
</feature>
<evidence type="ECO:0000256" key="3">
    <source>
        <dbReference type="ARBA" id="ARBA00022692"/>
    </source>
</evidence>
<sequence>MNYTTYVQLLDVACGAFLLAGLLVLWRRDLAAIVRLFALQGAALALLIAVLGVHEKDAEVVAIAIGIGVLRALVLPWLLRRAMAGGGPGRETQPLVNVATSLTIAALLGLLSYAVTRPIVRLDPTPATHAVPIALTVVLIGLFVLVTRRRALSQIVGFLLMDNGITAVAFLTTSGVPLIVELGVSLDVLLAVLVLQVLTARMRAAFGDTDLDDLRELRD</sequence>
<evidence type="ECO:0008006" key="9">
    <source>
        <dbReference type="Google" id="ProtNLM"/>
    </source>
</evidence>
<evidence type="ECO:0000256" key="2">
    <source>
        <dbReference type="ARBA" id="ARBA00022475"/>
    </source>
</evidence>
<reference evidence="7 8" key="1">
    <citation type="submission" date="2020-04" db="EMBL/GenBank/DDBJ databases">
        <title>MicrobeNet Type strains.</title>
        <authorList>
            <person name="Nicholson A.C."/>
        </authorList>
    </citation>
    <scope>NUCLEOTIDE SEQUENCE [LARGE SCALE GENOMIC DNA]</scope>
    <source>
        <strain evidence="7 8">ATCC BAA-277</strain>
    </source>
</reference>
<evidence type="ECO:0000256" key="5">
    <source>
        <dbReference type="ARBA" id="ARBA00023136"/>
    </source>
</evidence>
<feature type="transmembrane region" description="Helical" evidence="6">
    <location>
        <begin position="152"/>
        <end position="172"/>
    </location>
</feature>
<keyword evidence="2" id="KW-1003">Cell membrane</keyword>
<comment type="caution">
    <text evidence="7">The sequence shown here is derived from an EMBL/GenBank/DDBJ whole genome shotgun (WGS) entry which is preliminary data.</text>
</comment>
<keyword evidence="4 6" id="KW-1133">Transmembrane helix</keyword>
<keyword evidence="8" id="KW-1185">Reference proteome</keyword>
<evidence type="ECO:0000313" key="8">
    <source>
        <dbReference type="Proteomes" id="UP000579250"/>
    </source>
</evidence>
<dbReference type="Proteomes" id="UP000579250">
    <property type="component" value="Unassembled WGS sequence"/>
</dbReference>
<keyword evidence="3 6" id="KW-0812">Transmembrane</keyword>
<name>A0A846Z9J1_9ACTN</name>
<feature type="transmembrane region" description="Helical" evidence="6">
    <location>
        <begin position="178"/>
        <end position="198"/>
    </location>
</feature>
<evidence type="ECO:0000313" key="7">
    <source>
        <dbReference type="EMBL" id="NKZ06706.1"/>
    </source>
</evidence>
<feature type="transmembrane region" description="Helical" evidence="6">
    <location>
        <begin position="60"/>
        <end position="79"/>
    </location>
</feature>
<organism evidence="7 8">
    <name type="scientific">Actinomadura latina</name>
    <dbReference type="NCBI Taxonomy" id="163603"/>
    <lineage>
        <taxon>Bacteria</taxon>
        <taxon>Bacillati</taxon>
        <taxon>Actinomycetota</taxon>
        <taxon>Actinomycetes</taxon>
        <taxon>Streptosporangiales</taxon>
        <taxon>Thermomonosporaceae</taxon>
        <taxon>Actinomadura</taxon>
    </lineage>
</organism>
<dbReference type="InterPro" id="IPR038730">
    <property type="entry name" value="HyfE-like"/>
</dbReference>
<evidence type="ECO:0000256" key="1">
    <source>
        <dbReference type="ARBA" id="ARBA00004651"/>
    </source>
</evidence>
<dbReference type="GO" id="GO:0005886">
    <property type="term" value="C:plasma membrane"/>
    <property type="evidence" value="ECO:0007669"/>
    <property type="project" value="UniProtKB-SubCell"/>
</dbReference>
<feature type="transmembrane region" description="Helical" evidence="6">
    <location>
        <begin position="95"/>
        <end position="115"/>
    </location>
</feature>
<protein>
    <recommendedName>
        <fullName evidence="9">Hydrogenase-4 component E</fullName>
    </recommendedName>
</protein>